<dbReference type="GO" id="GO:0000166">
    <property type="term" value="F:nucleotide binding"/>
    <property type="evidence" value="ECO:0007669"/>
    <property type="project" value="UniProtKB-KW"/>
</dbReference>
<dbReference type="PANTHER" id="PTHR33359">
    <property type="entry name" value="MOLYBDOPTERIN SYNTHASE SULFUR CARRIER SUBUNIT"/>
    <property type="match status" value="1"/>
</dbReference>
<dbReference type="PANTHER" id="PTHR33359:SF1">
    <property type="entry name" value="MOLYBDOPTERIN SYNTHASE SULFUR CARRIER SUBUNIT"/>
    <property type="match status" value="1"/>
</dbReference>
<dbReference type="FunFam" id="3.10.20.30:FF:000010">
    <property type="entry name" value="Molybdopterin synthase sulfur carrier subunit"/>
    <property type="match status" value="1"/>
</dbReference>
<dbReference type="NCBIfam" id="TIGR01687">
    <property type="entry name" value="moaD_arch"/>
    <property type="match status" value="1"/>
</dbReference>
<sequence>MWVQVLFFARTKELAGKSHVKLQLEDGTDTAKLLQILCTRFPTLKEMLPFVTVAVNFEYVFCPKRLRNGDEVAIMPPIGGG</sequence>
<dbReference type="GO" id="GO:0006777">
    <property type="term" value="P:Mo-molybdopterin cofactor biosynthetic process"/>
    <property type="evidence" value="ECO:0007669"/>
    <property type="project" value="UniProtKB-KW"/>
</dbReference>
<dbReference type="CDD" id="cd00754">
    <property type="entry name" value="Ubl_MoaD"/>
    <property type="match status" value="1"/>
</dbReference>
<dbReference type="NCBIfam" id="TIGR01682">
    <property type="entry name" value="moaD"/>
    <property type="match status" value="1"/>
</dbReference>
<evidence type="ECO:0008006" key="6">
    <source>
        <dbReference type="Google" id="ProtNLM"/>
    </source>
</evidence>
<organism evidence="4 5">
    <name type="scientific">Chara braunii</name>
    <name type="common">Braun's stonewort</name>
    <dbReference type="NCBI Taxonomy" id="69332"/>
    <lineage>
        <taxon>Eukaryota</taxon>
        <taxon>Viridiplantae</taxon>
        <taxon>Streptophyta</taxon>
        <taxon>Charophyceae</taxon>
        <taxon>Charales</taxon>
        <taxon>Characeae</taxon>
        <taxon>Chara</taxon>
    </lineage>
</organism>
<dbReference type="AlphaFoldDB" id="A0A388JRS4"/>
<protein>
    <recommendedName>
        <fullName evidence="6">Molybdopterin synthase sulfur carrier subunit</fullName>
    </recommendedName>
</protein>
<accession>A0A388JRS4</accession>
<dbReference type="Gramene" id="GBG60514">
    <property type="protein sequence ID" value="GBG60514"/>
    <property type="gene ID" value="CBR_g5690"/>
</dbReference>
<dbReference type="Proteomes" id="UP000265515">
    <property type="component" value="Unassembled WGS sequence"/>
</dbReference>
<keyword evidence="5" id="KW-1185">Reference proteome</keyword>
<dbReference type="STRING" id="69332.A0A388JRS4"/>
<dbReference type="InterPro" id="IPR010038">
    <property type="entry name" value="MoaD_arc-typ"/>
</dbReference>
<gene>
    <name evidence="4" type="ORF">CBR_g5690</name>
</gene>
<dbReference type="InterPro" id="IPR003749">
    <property type="entry name" value="ThiS/MoaD-like"/>
</dbReference>
<dbReference type="UniPathway" id="UPA00344"/>
<evidence type="ECO:0000256" key="3">
    <source>
        <dbReference type="ARBA" id="ARBA00023150"/>
    </source>
</evidence>
<comment type="caution">
    <text evidence="4">The sequence shown here is derived from an EMBL/GenBank/DDBJ whole genome shotgun (WGS) entry which is preliminary data.</text>
</comment>
<dbReference type="Pfam" id="PF02597">
    <property type="entry name" value="ThiS"/>
    <property type="match status" value="1"/>
</dbReference>
<dbReference type="Gene3D" id="3.10.20.30">
    <property type="match status" value="1"/>
</dbReference>
<proteinExistence type="predicted"/>
<dbReference type="InterPro" id="IPR012675">
    <property type="entry name" value="Beta-grasp_dom_sf"/>
</dbReference>
<dbReference type="SUPFAM" id="SSF54285">
    <property type="entry name" value="MoaD/ThiS"/>
    <property type="match status" value="1"/>
</dbReference>
<dbReference type="InterPro" id="IPR016155">
    <property type="entry name" value="Mopterin_synth/thiamin_S_b"/>
</dbReference>
<dbReference type="GO" id="GO:1990133">
    <property type="term" value="C:molybdopterin adenylyltransferase complex"/>
    <property type="evidence" value="ECO:0007669"/>
    <property type="project" value="TreeGrafter"/>
</dbReference>
<dbReference type="InterPro" id="IPR044672">
    <property type="entry name" value="MOCS2A"/>
</dbReference>
<name>A0A388JRS4_CHABU</name>
<evidence type="ECO:0000313" key="4">
    <source>
        <dbReference type="EMBL" id="GBG60514.1"/>
    </source>
</evidence>
<reference evidence="4 5" key="1">
    <citation type="journal article" date="2018" name="Cell">
        <title>The Chara Genome: Secondary Complexity and Implications for Plant Terrestrialization.</title>
        <authorList>
            <person name="Nishiyama T."/>
            <person name="Sakayama H."/>
            <person name="Vries J.D."/>
            <person name="Buschmann H."/>
            <person name="Saint-Marcoux D."/>
            <person name="Ullrich K.K."/>
            <person name="Haas F.B."/>
            <person name="Vanderstraeten L."/>
            <person name="Becker D."/>
            <person name="Lang D."/>
            <person name="Vosolsobe S."/>
            <person name="Rombauts S."/>
            <person name="Wilhelmsson P.K.I."/>
            <person name="Janitza P."/>
            <person name="Kern R."/>
            <person name="Heyl A."/>
            <person name="Rumpler F."/>
            <person name="Villalobos L.I.A.C."/>
            <person name="Clay J.M."/>
            <person name="Skokan R."/>
            <person name="Toyoda A."/>
            <person name="Suzuki Y."/>
            <person name="Kagoshima H."/>
            <person name="Schijlen E."/>
            <person name="Tajeshwar N."/>
            <person name="Catarino B."/>
            <person name="Hetherington A.J."/>
            <person name="Saltykova A."/>
            <person name="Bonnot C."/>
            <person name="Breuninger H."/>
            <person name="Symeonidi A."/>
            <person name="Radhakrishnan G.V."/>
            <person name="Van Nieuwerburgh F."/>
            <person name="Deforce D."/>
            <person name="Chang C."/>
            <person name="Karol K.G."/>
            <person name="Hedrich R."/>
            <person name="Ulvskov P."/>
            <person name="Glockner G."/>
            <person name="Delwiche C.F."/>
            <person name="Petrasek J."/>
            <person name="Van de Peer Y."/>
            <person name="Friml J."/>
            <person name="Beilby M."/>
            <person name="Dolan L."/>
            <person name="Kohara Y."/>
            <person name="Sugano S."/>
            <person name="Fujiyama A."/>
            <person name="Delaux P.-M."/>
            <person name="Quint M."/>
            <person name="TheiBen G."/>
            <person name="Hagemann M."/>
            <person name="Harholt J."/>
            <person name="Dunand C."/>
            <person name="Zachgo S."/>
            <person name="Langdale J."/>
            <person name="Maumus F."/>
            <person name="Straeten D.V.D."/>
            <person name="Gould S.B."/>
            <person name="Rensing S.A."/>
        </authorList>
    </citation>
    <scope>NUCLEOTIDE SEQUENCE [LARGE SCALE GENOMIC DNA]</scope>
    <source>
        <strain evidence="4 5">S276</strain>
    </source>
</reference>
<dbReference type="OrthoDB" id="5531344at2759"/>
<comment type="pathway">
    <text evidence="1">Cofactor biosynthesis; molybdopterin biosynthesis.</text>
</comment>
<dbReference type="EMBL" id="BFEA01000011">
    <property type="protein sequence ID" value="GBG60514.1"/>
    <property type="molecule type" value="Genomic_DNA"/>
</dbReference>
<evidence type="ECO:0000256" key="2">
    <source>
        <dbReference type="ARBA" id="ARBA00022741"/>
    </source>
</evidence>
<evidence type="ECO:0000313" key="5">
    <source>
        <dbReference type="Proteomes" id="UP000265515"/>
    </source>
</evidence>
<keyword evidence="2" id="KW-0547">Nucleotide-binding</keyword>
<keyword evidence="3" id="KW-0501">Molybdenum cofactor biosynthesis</keyword>
<evidence type="ECO:0000256" key="1">
    <source>
        <dbReference type="ARBA" id="ARBA00005046"/>
    </source>
</evidence>